<name>A0A7Z7M0G7_9FLAO</name>
<proteinExistence type="predicted"/>
<gene>
    <name evidence="1" type="ORF">NCTC10588_04061</name>
</gene>
<accession>A0A7Z7M0G7</accession>
<dbReference type="EMBL" id="UFYD01000002">
    <property type="protein sequence ID" value="STF08845.1"/>
    <property type="molecule type" value="Genomic_DNA"/>
</dbReference>
<sequence>MKMIVLKSELGILGDEDGKKLPCTIEIDNDEIYISDADGELFSYNRKDPQSLKNSKSNFS</sequence>
<dbReference type="Proteomes" id="UP000254876">
    <property type="component" value="Unassembled WGS sequence"/>
</dbReference>
<evidence type="ECO:0000313" key="2">
    <source>
        <dbReference type="Proteomes" id="UP000254876"/>
    </source>
</evidence>
<organism evidence="1 2">
    <name type="scientific">Elizabethkingia anophelis</name>
    <dbReference type="NCBI Taxonomy" id="1117645"/>
    <lineage>
        <taxon>Bacteria</taxon>
        <taxon>Pseudomonadati</taxon>
        <taxon>Bacteroidota</taxon>
        <taxon>Flavobacteriia</taxon>
        <taxon>Flavobacteriales</taxon>
        <taxon>Weeksellaceae</taxon>
        <taxon>Elizabethkingia</taxon>
    </lineage>
</organism>
<protein>
    <submittedName>
        <fullName evidence="1">Uncharacterized protein</fullName>
    </submittedName>
</protein>
<evidence type="ECO:0000313" key="1">
    <source>
        <dbReference type="EMBL" id="STF08845.1"/>
    </source>
</evidence>
<comment type="caution">
    <text evidence="1">The sequence shown here is derived from an EMBL/GenBank/DDBJ whole genome shotgun (WGS) entry which is preliminary data.</text>
</comment>
<dbReference type="AlphaFoldDB" id="A0A7Z7M0G7"/>
<reference evidence="1 2" key="1">
    <citation type="submission" date="2018-06" db="EMBL/GenBank/DDBJ databases">
        <authorList>
            <consortium name="Pathogen Informatics"/>
            <person name="Doyle S."/>
        </authorList>
    </citation>
    <scope>NUCLEOTIDE SEQUENCE [LARGE SCALE GENOMIC DNA]</scope>
    <source>
        <strain evidence="1 2">NCTC10588</strain>
    </source>
</reference>